<feature type="binding site" evidence="8">
    <location>
        <position position="270"/>
    </location>
    <ligand>
        <name>Mn(2+)</name>
        <dbReference type="ChEBI" id="CHEBI:29035"/>
    </ligand>
</feature>
<keyword evidence="4 9" id="KW-1133">Transmembrane helix</keyword>
<dbReference type="CDD" id="cd16015">
    <property type="entry name" value="LTA_synthase"/>
    <property type="match status" value="1"/>
</dbReference>
<dbReference type="Proteomes" id="UP000236735">
    <property type="component" value="Unassembled WGS sequence"/>
</dbReference>
<dbReference type="GO" id="GO:0016740">
    <property type="term" value="F:transferase activity"/>
    <property type="evidence" value="ECO:0007669"/>
    <property type="project" value="UniProtKB-KW"/>
</dbReference>
<feature type="binding site" evidence="8">
    <location>
        <position position="469"/>
    </location>
    <ligand>
        <name>Mn(2+)</name>
        <dbReference type="ChEBI" id="CHEBI:29035"/>
    </ligand>
</feature>
<evidence type="ECO:0000256" key="3">
    <source>
        <dbReference type="ARBA" id="ARBA00022692"/>
    </source>
</evidence>
<evidence type="ECO:0000256" key="6">
    <source>
        <dbReference type="PIRSR" id="PIRSR005091-1"/>
    </source>
</evidence>
<feature type="binding site" evidence="8">
    <location>
        <position position="470"/>
    </location>
    <ligand>
        <name>Mn(2+)</name>
        <dbReference type="ChEBI" id="CHEBI:29035"/>
    </ligand>
</feature>
<dbReference type="EMBL" id="FNUV01000009">
    <property type="protein sequence ID" value="SEG09743.1"/>
    <property type="molecule type" value="Genomic_DNA"/>
</dbReference>
<dbReference type="RefSeq" id="WP_103916231.1">
    <property type="nucleotide sequence ID" value="NZ_FNUV01000009.1"/>
</dbReference>
<feature type="transmembrane region" description="Helical" evidence="9">
    <location>
        <begin position="84"/>
        <end position="107"/>
    </location>
</feature>
<dbReference type="AlphaFoldDB" id="A0A1H5XDM2"/>
<keyword evidence="3 9" id="KW-0812">Transmembrane</keyword>
<comment type="subcellular location">
    <subcellularLocation>
        <location evidence="1">Cell membrane</location>
        <topology evidence="1">Multi-pass membrane protein</topology>
    </subcellularLocation>
</comment>
<dbReference type="InterPro" id="IPR012160">
    <property type="entry name" value="LtaS-like"/>
</dbReference>
<evidence type="ECO:0000313" key="11">
    <source>
        <dbReference type="EMBL" id="SEG09743.1"/>
    </source>
</evidence>
<dbReference type="Pfam" id="PF00884">
    <property type="entry name" value="Sulfatase"/>
    <property type="match status" value="1"/>
</dbReference>
<evidence type="ECO:0000259" key="10">
    <source>
        <dbReference type="Pfam" id="PF00884"/>
    </source>
</evidence>
<dbReference type="Gene3D" id="3.40.720.10">
    <property type="entry name" value="Alkaline Phosphatase, subunit A"/>
    <property type="match status" value="1"/>
</dbReference>
<feature type="transmembrane region" description="Helical" evidence="9">
    <location>
        <begin position="167"/>
        <end position="187"/>
    </location>
</feature>
<evidence type="ECO:0000256" key="5">
    <source>
        <dbReference type="ARBA" id="ARBA00023136"/>
    </source>
</evidence>
<gene>
    <name evidence="11" type="ORF">SAMN05216354_2747</name>
</gene>
<organism evidence="11 12">
    <name type="scientific">Xylanibacter ruminicola</name>
    <name type="common">Prevotella ruminicola</name>
    <dbReference type="NCBI Taxonomy" id="839"/>
    <lineage>
        <taxon>Bacteria</taxon>
        <taxon>Pseudomonadati</taxon>
        <taxon>Bacteroidota</taxon>
        <taxon>Bacteroidia</taxon>
        <taxon>Bacteroidales</taxon>
        <taxon>Prevotellaceae</taxon>
        <taxon>Xylanibacter</taxon>
    </lineage>
</organism>
<dbReference type="PANTHER" id="PTHR47371:SF3">
    <property type="entry name" value="PHOSPHOGLYCEROL TRANSFERASE I"/>
    <property type="match status" value="1"/>
</dbReference>
<evidence type="ECO:0000313" key="12">
    <source>
        <dbReference type="Proteomes" id="UP000236735"/>
    </source>
</evidence>
<feature type="domain" description="Sulfatase N-terminal" evidence="10">
    <location>
        <begin position="279"/>
        <end position="520"/>
    </location>
</feature>
<evidence type="ECO:0000256" key="9">
    <source>
        <dbReference type="SAM" id="Phobius"/>
    </source>
</evidence>
<accession>A0A1H5XDM2</accession>
<feature type="transmembrane region" description="Helical" evidence="9">
    <location>
        <begin position="49"/>
        <end position="72"/>
    </location>
</feature>
<evidence type="ECO:0000256" key="8">
    <source>
        <dbReference type="PIRSR" id="PIRSR005091-3"/>
    </source>
</evidence>
<dbReference type="InterPro" id="IPR000917">
    <property type="entry name" value="Sulfatase_N"/>
</dbReference>
<evidence type="ECO:0000256" key="1">
    <source>
        <dbReference type="ARBA" id="ARBA00004651"/>
    </source>
</evidence>
<name>A0A1H5XDM2_XYLRU</name>
<dbReference type="InterPro" id="IPR017850">
    <property type="entry name" value="Alkaline_phosphatase_core_sf"/>
</dbReference>
<feature type="binding site" evidence="8">
    <location>
        <position position="303"/>
    </location>
    <ligand>
        <name>Mn(2+)</name>
        <dbReference type="ChEBI" id="CHEBI:29035"/>
    </ligand>
</feature>
<keyword evidence="7" id="KW-0479">Metal-binding</keyword>
<sequence length="598" mass="68265">MRQRLIYLIKVYALTVILFMVAKVVFMWANHEGHAFSAGDVWDVISHGLSLDLSTALYALIVPFLISIGSIWTESRWLRRILCGYYTIIAIAFTLAFVADTSLYPFWGFKLNAVCLQYFDNPAEIGASVSGLYMAIRLLLIIIGAIAIWWMYFRIPMWDKKPSNKKLSVIGDLLLIPLFIIGIRGGIDESTTNIGQVYYSQEQFLNHSAVNPVFSFLYSLSHQMGDTSKYNYMEEEECEALVKGVFTTESTFSDTLLTTTRPNIAIILLESCGEEFASVMPRLQQLKKEGIYFSQCYGNSWRTDRGTVCTLSGYPSFPSLSVMKMPEKSRSLPSIARTLQQENYKTCFLYGGDINFTNMRSYLISTGWEKLTWKADYTAEEQSTAQWGVRDDITFQTLHDQISKADPTGRLLIGYSTLSSHEPWDVPTKELDDEVLNAFRYLDNCLGDFIDRMKSTAAWDNLLIVLVADHGINYKNIDEQRPLERNHIPMLWLGGAVKGPRTVNILCNQTDICATLLGQMRLNHEDFRFSRDVLSKSYHYPTAVHNYNNAQLLIDSTGHILYDFDAKRFTVSNSKEPERMLRLNKAILQVTTKDLKER</sequence>
<feature type="active site" evidence="6">
    <location>
        <position position="303"/>
    </location>
</feature>
<evidence type="ECO:0000256" key="4">
    <source>
        <dbReference type="ARBA" id="ARBA00022989"/>
    </source>
</evidence>
<keyword evidence="7" id="KW-0464">Manganese</keyword>
<dbReference type="GO" id="GO:0046872">
    <property type="term" value="F:metal ion binding"/>
    <property type="evidence" value="ECO:0007669"/>
    <property type="project" value="UniProtKB-KW"/>
</dbReference>
<proteinExistence type="predicted"/>
<reference evidence="11 12" key="1">
    <citation type="submission" date="2016-10" db="EMBL/GenBank/DDBJ databases">
        <authorList>
            <person name="de Groot N.N."/>
        </authorList>
    </citation>
    <scope>NUCLEOTIDE SEQUENCE [LARGE SCALE GENOMIC DNA]</scope>
    <source>
        <strain evidence="11 12">AR32</strain>
    </source>
</reference>
<feature type="binding site" evidence="7">
    <location>
        <position position="421"/>
    </location>
    <ligand>
        <name>substrate</name>
    </ligand>
</feature>
<keyword evidence="11" id="KW-0808">Transferase</keyword>
<evidence type="ECO:0000256" key="2">
    <source>
        <dbReference type="ARBA" id="ARBA00022475"/>
    </source>
</evidence>
<keyword evidence="5 9" id="KW-0472">Membrane</keyword>
<evidence type="ECO:0000256" key="7">
    <source>
        <dbReference type="PIRSR" id="PIRSR005091-2"/>
    </source>
</evidence>
<protein>
    <submittedName>
        <fullName evidence="11">Phosphoglycerol transferase MdoB</fullName>
    </submittedName>
</protein>
<dbReference type="PIRSF" id="PIRSF005091">
    <property type="entry name" value="Mmb_sulf_HI1246"/>
    <property type="match status" value="1"/>
</dbReference>
<dbReference type="PANTHER" id="PTHR47371">
    <property type="entry name" value="LIPOTEICHOIC ACID SYNTHASE"/>
    <property type="match status" value="1"/>
</dbReference>
<dbReference type="InterPro" id="IPR050448">
    <property type="entry name" value="OpgB/LTA_synthase_biosynth"/>
</dbReference>
<dbReference type="SUPFAM" id="SSF53649">
    <property type="entry name" value="Alkaline phosphatase-like"/>
    <property type="match status" value="1"/>
</dbReference>
<feature type="transmembrane region" description="Helical" evidence="9">
    <location>
        <begin position="127"/>
        <end position="155"/>
    </location>
</feature>
<feature type="transmembrane region" description="Helical" evidence="9">
    <location>
        <begin position="7"/>
        <end position="29"/>
    </location>
</feature>
<dbReference type="GO" id="GO:0005886">
    <property type="term" value="C:plasma membrane"/>
    <property type="evidence" value="ECO:0007669"/>
    <property type="project" value="UniProtKB-SubCell"/>
</dbReference>
<keyword evidence="2" id="KW-1003">Cell membrane</keyword>